<sequence length="179" mass="19805">MPSKPSAPMEDHGPKPRDLFRFEAQSSVDGWSAIDDRVMGGVSNSRVRYDPAGYAVFEGVVSLDRNGGFASVRSRPFDLGMPGTCAYWLEVKGDGKRYKLNLRTDDGFDGFNYQAVFEPPVGQWTTIKLPVPAFQPSFRGRNVASAAPLDPMRVRQIGLMIADRQDGAFFLALRSIQAR</sequence>
<keyword evidence="4" id="KW-1185">Reference proteome</keyword>
<evidence type="ECO:0000259" key="2">
    <source>
        <dbReference type="Pfam" id="PF08547"/>
    </source>
</evidence>
<accession>Q21ZL2</accession>
<name>Q21ZL2_ALBFT</name>
<feature type="domain" description="NADH:ubiquinone oxidoreductase intermediate-associated protein 30" evidence="2">
    <location>
        <begin position="20"/>
        <end position="172"/>
    </location>
</feature>
<comment type="similarity">
    <text evidence="1">Belongs to the CIA30 family.</text>
</comment>
<dbReference type="Pfam" id="PF08547">
    <property type="entry name" value="CIA30"/>
    <property type="match status" value="1"/>
</dbReference>
<organism evidence="3 4">
    <name type="scientific">Albidiferax ferrireducens (strain ATCC BAA-621 / DSM 15236 / T118)</name>
    <name type="common">Rhodoferax ferrireducens</name>
    <dbReference type="NCBI Taxonomy" id="338969"/>
    <lineage>
        <taxon>Bacteria</taxon>
        <taxon>Pseudomonadati</taxon>
        <taxon>Pseudomonadota</taxon>
        <taxon>Betaproteobacteria</taxon>
        <taxon>Burkholderiales</taxon>
        <taxon>Comamonadaceae</taxon>
        <taxon>Rhodoferax</taxon>
    </lineage>
</organism>
<dbReference type="HOGENOM" id="CLU_059028_5_0_4"/>
<dbReference type="STRING" id="338969.Rfer_1050"/>
<reference evidence="4" key="1">
    <citation type="submission" date="2006-02" db="EMBL/GenBank/DDBJ databases">
        <title>Complete sequence of chromosome of Rhodoferax ferrireducens DSM 15236.</title>
        <authorList>
            <person name="Copeland A."/>
            <person name="Lucas S."/>
            <person name="Lapidus A."/>
            <person name="Barry K."/>
            <person name="Detter J.C."/>
            <person name="Glavina del Rio T."/>
            <person name="Hammon N."/>
            <person name="Israni S."/>
            <person name="Pitluck S."/>
            <person name="Brettin T."/>
            <person name="Bruce D."/>
            <person name="Han C."/>
            <person name="Tapia R."/>
            <person name="Gilna P."/>
            <person name="Kiss H."/>
            <person name="Schmutz J."/>
            <person name="Larimer F."/>
            <person name="Land M."/>
            <person name="Kyrpides N."/>
            <person name="Ivanova N."/>
            <person name="Richardson P."/>
        </authorList>
    </citation>
    <scope>NUCLEOTIDE SEQUENCE [LARGE SCALE GENOMIC DNA]</scope>
    <source>
        <strain evidence="4">ATCC BAA-621 / DSM 15236 / T118</strain>
    </source>
</reference>
<proteinExistence type="inferred from homology"/>
<dbReference type="InterPro" id="IPR008979">
    <property type="entry name" value="Galactose-bd-like_sf"/>
</dbReference>
<evidence type="ECO:0000256" key="1">
    <source>
        <dbReference type="ARBA" id="ARBA00007884"/>
    </source>
</evidence>
<dbReference type="OrthoDB" id="442188at2"/>
<gene>
    <name evidence="3" type="ordered locus">Rfer_1050</name>
</gene>
<dbReference type="PANTHER" id="PTHR13194">
    <property type="entry name" value="COMPLEX I INTERMEDIATE-ASSOCIATED PROTEIN 30"/>
    <property type="match status" value="1"/>
</dbReference>
<protein>
    <recommendedName>
        <fullName evidence="2">NADH:ubiquinone oxidoreductase intermediate-associated protein 30 domain-containing protein</fullName>
    </recommendedName>
</protein>
<evidence type="ECO:0000313" key="4">
    <source>
        <dbReference type="Proteomes" id="UP000008332"/>
    </source>
</evidence>
<dbReference type="eggNOG" id="COG0702">
    <property type="taxonomic scope" value="Bacteria"/>
</dbReference>
<dbReference type="PANTHER" id="PTHR13194:SF19">
    <property type="entry name" value="NAD(P)-BINDING ROSSMANN-FOLD SUPERFAMILY PROTEIN"/>
    <property type="match status" value="1"/>
</dbReference>
<evidence type="ECO:0000313" key="3">
    <source>
        <dbReference type="EMBL" id="ABD68791.1"/>
    </source>
</evidence>
<dbReference type="Proteomes" id="UP000008332">
    <property type="component" value="Chromosome"/>
</dbReference>
<dbReference type="InterPro" id="IPR013857">
    <property type="entry name" value="NADH-UbQ_OxRdtase-assoc_prot30"/>
</dbReference>
<dbReference type="InterPro" id="IPR039131">
    <property type="entry name" value="NDUFAF1"/>
</dbReference>
<dbReference type="EMBL" id="CP000267">
    <property type="protein sequence ID" value="ABD68791.1"/>
    <property type="molecule type" value="Genomic_DNA"/>
</dbReference>
<dbReference type="SUPFAM" id="SSF49785">
    <property type="entry name" value="Galactose-binding domain-like"/>
    <property type="match status" value="1"/>
</dbReference>
<dbReference type="KEGG" id="rfr:Rfer_1050"/>
<dbReference type="AlphaFoldDB" id="Q21ZL2"/>
<dbReference type="RefSeq" id="WP_011463360.1">
    <property type="nucleotide sequence ID" value="NC_007908.1"/>
</dbReference>